<proteinExistence type="predicted"/>
<evidence type="ECO:0000313" key="2">
    <source>
        <dbReference type="EMBL" id="CAA9998354.1"/>
    </source>
</evidence>
<organism evidence="2 3">
    <name type="scientific">Nesidiocoris tenuis</name>
    <dbReference type="NCBI Taxonomy" id="355587"/>
    <lineage>
        <taxon>Eukaryota</taxon>
        <taxon>Metazoa</taxon>
        <taxon>Ecdysozoa</taxon>
        <taxon>Arthropoda</taxon>
        <taxon>Hexapoda</taxon>
        <taxon>Insecta</taxon>
        <taxon>Pterygota</taxon>
        <taxon>Neoptera</taxon>
        <taxon>Paraneoptera</taxon>
        <taxon>Hemiptera</taxon>
        <taxon>Heteroptera</taxon>
        <taxon>Panheteroptera</taxon>
        <taxon>Cimicomorpha</taxon>
        <taxon>Miridae</taxon>
        <taxon>Dicyphina</taxon>
        <taxon>Nesidiocoris</taxon>
    </lineage>
</organism>
<keyword evidence="3" id="KW-1185">Reference proteome</keyword>
<feature type="non-terminal residue" evidence="2">
    <location>
        <position position="187"/>
    </location>
</feature>
<name>A0A6H5G818_9HEMI</name>
<evidence type="ECO:0000256" key="1">
    <source>
        <dbReference type="SAM" id="MobiDB-lite"/>
    </source>
</evidence>
<protein>
    <submittedName>
        <fullName evidence="2">Uncharacterized protein</fullName>
    </submittedName>
</protein>
<evidence type="ECO:0000313" key="3">
    <source>
        <dbReference type="Proteomes" id="UP000479000"/>
    </source>
</evidence>
<feature type="compositionally biased region" description="Polar residues" evidence="1">
    <location>
        <begin position="72"/>
        <end position="83"/>
    </location>
</feature>
<dbReference type="AlphaFoldDB" id="A0A6H5G818"/>
<dbReference type="EMBL" id="CADCXU010006968">
    <property type="protein sequence ID" value="CAA9998354.1"/>
    <property type="molecule type" value="Genomic_DNA"/>
</dbReference>
<reference evidence="2 3" key="1">
    <citation type="submission" date="2020-02" db="EMBL/GenBank/DDBJ databases">
        <authorList>
            <person name="Ferguson B K."/>
        </authorList>
    </citation>
    <scope>NUCLEOTIDE SEQUENCE [LARGE SCALE GENOMIC DNA]</scope>
</reference>
<gene>
    <name evidence="2" type="ORF">NTEN_LOCUS4637</name>
</gene>
<sequence>MGRSFVAIDGRKPAGARCASARRTVGTAKLVGTGEVQSLTMDATSSTSDYRVDPKKWESRGSSGPAPRYQSYGINTGSRSTQGLRPGAHLRQNDAGRRVIFNRITRNTQRSIVRCTRDADTYLQLASLRIGIEVDAGTCGTRVGADSYPAARYPYQYSRGNRPVHTCSCVKPASTSLSDIFREFQPT</sequence>
<feature type="region of interest" description="Disordered" evidence="1">
    <location>
        <begin position="41"/>
        <end position="86"/>
    </location>
</feature>
<accession>A0A6H5G818</accession>
<dbReference type="Proteomes" id="UP000479000">
    <property type="component" value="Unassembled WGS sequence"/>
</dbReference>
<feature type="compositionally biased region" description="Basic and acidic residues" evidence="1">
    <location>
        <begin position="50"/>
        <end position="59"/>
    </location>
</feature>